<evidence type="ECO:0000313" key="1">
    <source>
        <dbReference type="EMBL" id="SEO33344.1"/>
    </source>
</evidence>
<name>A0A1H8NUS1_9RHOB</name>
<dbReference type="RefSeq" id="WP_156215235.1">
    <property type="nucleotide sequence ID" value="NZ_FOCO01000104.1"/>
</dbReference>
<dbReference type="OrthoDB" id="8304384at2"/>
<reference evidence="1 2" key="1">
    <citation type="submission" date="2016-10" db="EMBL/GenBank/DDBJ databases">
        <authorList>
            <person name="de Groot N.N."/>
        </authorList>
    </citation>
    <scope>NUCLEOTIDE SEQUENCE [LARGE SCALE GENOMIC DNA]</scope>
    <source>
        <strain evidence="1 2">CGMCC 1.10836</strain>
    </source>
</reference>
<dbReference type="STRING" id="1077947.SAMN05216227_11042"/>
<dbReference type="EMBL" id="FOCO01000104">
    <property type="protein sequence ID" value="SEO33344.1"/>
    <property type="molecule type" value="Genomic_DNA"/>
</dbReference>
<dbReference type="Proteomes" id="UP000183002">
    <property type="component" value="Unassembled WGS sequence"/>
</dbReference>
<organism evidence="1 2">
    <name type="scientific">Pseudorhodobacter antarcticus</name>
    <dbReference type="NCBI Taxonomy" id="1077947"/>
    <lineage>
        <taxon>Bacteria</taxon>
        <taxon>Pseudomonadati</taxon>
        <taxon>Pseudomonadota</taxon>
        <taxon>Alphaproteobacteria</taxon>
        <taxon>Rhodobacterales</taxon>
        <taxon>Paracoccaceae</taxon>
        <taxon>Pseudorhodobacter</taxon>
    </lineage>
</organism>
<dbReference type="AlphaFoldDB" id="A0A1H8NUS1"/>
<evidence type="ECO:0000313" key="2">
    <source>
        <dbReference type="Proteomes" id="UP000183002"/>
    </source>
</evidence>
<gene>
    <name evidence="1" type="ORF">SAMN05216227_11042</name>
</gene>
<protein>
    <submittedName>
        <fullName evidence="1">Uncharacterized protein</fullName>
    </submittedName>
</protein>
<proteinExistence type="predicted"/>
<accession>A0A1H8NUS1</accession>
<sequence length="46" mass="4715">MSASLIINAVPLGALICYTDGTQKPPENGNAKVDQGSGVIISLRAM</sequence>
<keyword evidence="2" id="KW-1185">Reference proteome</keyword>